<protein>
    <submittedName>
        <fullName evidence="2">Adenylate/guanylate cyclase with GAF domain (Modular protein)</fullName>
    </submittedName>
</protein>
<dbReference type="SMART" id="SM00065">
    <property type="entry name" value="GAF"/>
    <property type="match status" value="2"/>
</dbReference>
<keyword evidence="3" id="KW-1185">Reference proteome</keyword>
<name>A0A2P9APQ6_9HYPH</name>
<dbReference type="PANTHER" id="PTHR43081:SF20">
    <property type="entry name" value="TWO-COMPONENT RESPONSE REGULATOR"/>
    <property type="match status" value="1"/>
</dbReference>
<dbReference type="EMBL" id="FUIG01000042">
    <property type="protein sequence ID" value="SJM33106.1"/>
    <property type="molecule type" value="Genomic_DNA"/>
</dbReference>
<dbReference type="Gene3D" id="3.30.70.1230">
    <property type="entry name" value="Nucleotide cyclase"/>
    <property type="match status" value="1"/>
</dbReference>
<dbReference type="SUPFAM" id="SSF55073">
    <property type="entry name" value="Nucleotide cyclase"/>
    <property type="match status" value="1"/>
</dbReference>
<dbReference type="Pfam" id="PF00211">
    <property type="entry name" value="Guanylate_cyc"/>
    <property type="match status" value="1"/>
</dbReference>
<accession>A0A2P9APQ6</accession>
<gene>
    <name evidence="2" type="ORF">BQ8482_340002</name>
</gene>
<dbReference type="GO" id="GO:0006171">
    <property type="term" value="P:cAMP biosynthetic process"/>
    <property type="evidence" value="ECO:0007669"/>
    <property type="project" value="TreeGrafter"/>
</dbReference>
<dbReference type="Proteomes" id="UP000245698">
    <property type="component" value="Unassembled WGS sequence"/>
</dbReference>
<evidence type="ECO:0000259" key="1">
    <source>
        <dbReference type="PROSITE" id="PS50125"/>
    </source>
</evidence>
<sequence length="640" mass="68884">MRDSASELQTRVEALARELEDARAEQAATAAVLRVIASSPTDVQPVLDEVVASAAKLCNSYDAVLLLRNGDALDVCAHFGPVPIDFSAVPLARDWAVGKSVLDCVTIHIPDLAAPDHEFAAGRASAMRQGFRTGLATPLVRRGEAIGTLTLRRIEVRPFTDEQIALVSSFASQAVVAIENAQLFEEVQGRNRDLAETLEQQMATGAILSAIAGSPTDIQPVLDVVAKSAAQLCNAFDATIYLRGSEWLSVGAHCGPIPISTTGLPLVRDVVTSRSVLDRSPIHIHDLTTAGDEFETGRQMAQSLGFRTILAVPLLRQGEAVGALMIRRTEVRPFTDKQIELLNTFADEAVIAIENVRLFTELEARNREILSRYFSPNLARRLAAGADEIELAGQRREVAAVFTDIESFTSLIERMEPGTLSDLLNGYLSGMTSVVFSHEGTVAKIVGDALHILFGAPGDQPDHAARAIACALDLDDFAQSFRETWRQKSTALGPTRIGVHAGPAIVGNFGGGRFFDYSAYGDTINIAARLEAANKQLGTRICVSESVARQVLDFRGRPVGDLVLRGRSEPLRAFEPLRPEQFGDASTEAYLDAFAKLESANPGALGSFAAVVSSMQGDRLASFHLKRLLNGATGTRIEMD</sequence>
<dbReference type="InterPro" id="IPR001054">
    <property type="entry name" value="A/G_cyclase"/>
</dbReference>
<reference evidence="3" key="1">
    <citation type="submission" date="2016-12" db="EMBL/GenBank/DDBJ databases">
        <authorList>
            <person name="Brunel B."/>
        </authorList>
    </citation>
    <scope>NUCLEOTIDE SEQUENCE [LARGE SCALE GENOMIC DNA]</scope>
</reference>
<dbReference type="GO" id="GO:0035556">
    <property type="term" value="P:intracellular signal transduction"/>
    <property type="evidence" value="ECO:0007669"/>
    <property type="project" value="InterPro"/>
</dbReference>
<evidence type="ECO:0000313" key="2">
    <source>
        <dbReference type="EMBL" id="SJM33106.1"/>
    </source>
</evidence>
<evidence type="ECO:0000313" key="3">
    <source>
        <dbReference type="Proteomes" id="UP000245698"/>
    </source>
</evidence>
<dbReference type="InterPro" id="IPR029016">
    <property type="entry name" value="GAF-like_dom_sf"/>
</dbReference>
<dbReference type="RefSeq" id="WP_165848700.1">
    <property type="nucleotide sequence ID" value="NZ_FUIG01000042.1"/>
</dbReference>
<dbReference type="GO" id="GO:0004016">
    <property type="term" value="F:adenylate cyclase activity"/>
    <property type="evidence" value="ECO:0007669"/>
    <property type="project" value="UniProtKB-ARBA"/>
</dbReference>
<organism evidence="2 3">
    <name type="scientific">Mesorhizobium delmotii</name>
    <dbReference type="NCBI Taxonomy" id="1631247"/>
    <lineage>
        <taxon>Bacteria</taxon>
        <taxon>Pseudomonadati</taxon>
        <taxon>Pseudomonadota</taxon>
        <taxon>Alphaproteobacteria</taxon>
        <taxon>Hyphomicrobiales</taxon>
        <taxon>Phyllobacteriaceae</taxon>
        <taxon>Mesorhizobium</taxon>
    </lineage>
</organism>
<dbReference type="PROSITE" id="PS50125">
    <property type="entry name" value="GUANYLATE_CYCLASE_2"/>
    <property type="match status" value="1"/>
</dbReference>
<dbReference type="SUPFAM" id="SSF55781">
    <property type="entry name" value="GAF domain-like"/>
    <property type="match status" value="2"/>
</dbReference>
<dbReference type="PANTHER" id="PTHR43081">
    <property type="entry name" value="ADENYLATE CYCLASE, TERMINAL-DIFFERENTIATION SPECIFIC-RELATED"/>
    <property type="match status" value="1"/>
</dbReference>
<dbReference type="SMART" id="SM00044">
    <property type="entry name" value="CYCc"/>
    <property type="match status" value="1"/>
</dbReference>
<dbReference type="CDD" id="cd07302">
    <property type="entry name" value="CHD"/>
    <property type="match status" value="1"/>
</dbReference>
<dbReference type="Pfam" id="PF01590">
    <property type="entry name" value="GAF"/>
    <property type="match status" value="2"/>
</dbReference>
<dbReference type="InterPro" id="IPR050697">
    <property type="entry name" value="Adenylyl/Guanylyl_Cyclase_3/4"/>
</dbReference>
<feature type="domain" description="Guanylate cyclase" evidence="1">
    <location>
        <begin position="399"/>
        <end position="531"/>
    </location>
</feature>
<dbReference type="AlphaFoldDB" id="A0A2P9APQ6"/>
<dbReference type="InterPro" id="IPR029787">
    <property type="entry name" value="Nucleotide_cyclase"/>
</dbReference>
<dbReference type="InterPro" id="IPR003018">
    <property type="entry name" value="GAF"/>
</dbReference>
<dbReference type="Gene3D" id="3.30.450.40">
    <property type="match status" value="2"/>
</dbReference>
<proteinExistence type="predicted"/>